<evidence type="ECO:0000313" key="9">
    <source>
        <dbReference type="Proteomes" id="UP000824596"/>
    </source>
</evidence>
<feature type="transmembrane region" description="Helical" evidence="6">
    <location>
        <begin position="48"/>
        <end position="71"/>
    </location>
</feature>
<gene>
    <name evidence="8" type="ORF">HRG_08439</name>
</gene>
<evidence type="ECO:0000256" key="1">
    <source>
        <dbReference type="ARBA" id="ARBA00004141"/>
    </source>
</evidence>
<dbReference type="PANTHER" id="PTHR23504">
    <property type="entry name" value="MAJOR FACILITATOR SUPERFAMILY DOMAIN-CONTAINING PROTEIN 10"/>
    <property type="match status" value="1"/>
</dbReference>
<dbReference type="SUPFAM" id="SSF103473">
    <property type="entry name" value="MFS general substrate transporter"/>
    <property type="match status" value="1"/>
</dbReference>
<sequence>MPKKRQLALITLARLCESAATSSLQTYIISQLESFRASDGSVSTGYTLAFQVSALNAVVAGPQLFTSVLWGRLVDSRHVGRKYIILLGLFGTGIASLGLGFANSFAAVTFWRFLVGLINGNMGVMRTMIKDIGGDKFEARVVLLLPTAFNVGSILGPAAGSLLADTSAFRWLLQSPYALPNLFNGVCLIASAALLGFGLEETLDGVRFRPGHLLPERLKRLLGRRADPHYQVLMDQDVELDAQGTPASRRPEVRWSFSRIWTPRLVATLVARRLVTMHVGAYPSL</sequence>
<feature type="transmembrane region" description="Helical" evidence="6">
    <location>
        <begin position="83"/>
        <end position="102"/>
    </location>
</feature>
<dbReference type="GO" id="GO:0022857">
    <property type="term" value="F:transmembrane transporter activity"/>
    <property type="evidence" value="ECO:0007669"/>
    <property type="project" value="InterPro"/>
</dbReference>
<evidence type="ECO:0000256" key="3">
    <source>
        <dbReference type="ARBA" id="ARBA00022692"/>
    </source>
</evidence>
<feature type="domain" description="Major facilitator superfamily (MFS) profile" evidence="7">
    <location>
        <begin position="6"/>
        <end position="285"/>
    </location>
</feature>
<feature type="transmembrane region" description="Helical" evidence="6">
    <location>
        <begin position="108"/>
        <end position="129"/>
    </location>
</feature>
<dbReference type="InterPro" id="IPR036259">
    <property type="entry name" value="MFS_trans_sf"/>
</dbReference>
<comment type="caution">
    <text evidence="8">The sequence shown here is derived from an EMBL/GenBank/DDBJ whole genome shotgun (WGS) entry which is preliminary data.</text>
</comment>
<organism evidence="8 9">
    <name type="scientific">Hirsutella rhossiliensis</name>
    <dbReference type="NCBI Taxonomy" id="111463"/>
    <lineage>
        <taxon>Eukaryota</taxon>
        <taxon>Fungi</taxon>
        <taxon>Dikarya</taxon>
        <taxon>Ascomycota</taxon>
        <taxon>Pezizomycotina</taxon>
        <taxon>Sordariomycetes</taxon>
        <taxon>Hypocreomycetidae</taxon>
        <taxon>Hypocreales</taxon>
        <taxon>Ophiocordycipitaceae</taxon>
        <taxon>Hirsutella</taxon>
    </lineage>
</organism>
<keyword evidence="9" id="KW-1185">Reference proteome</keyword>
<feature type="transmembrane region" description="Helical" evidence="6">
    <location>
        <begin position="182"/>
        <end position="199"/>
    </location>
</feature>
<keyword evidence="4 6" id="KW-1133">Transmembrane helix</keyword>
<evidence type="ECO:0000313" key="8">
    <source>
        <dbReference type="EMBL" id="KAH0960284.1"/>
    </source>
</evidence>
<protein>
    <submittedName>
        <fullName evidence="8">Major facilitator superfamily domain-containing protein</fullName>
    </submittedName>
</protein>
<dbReference type="Pfam" id="PF07690">
    <property type="entry name" value="MFS_1"/>
    <property type="match status" value="1"/>
</dbReference>
<dbReference type="GeneID" id="68357568"/>
<reference evidence="8" key="1">
    <citation type="submission" date="2021-09" db="EMBL/GenBank/DDBJ databases">
        <title>A high-quality genome of the endoparasitic fungus Hirsutella rhossiliensis with a comparison of Hirsutella genomes reveals transposable elements contributing to genome size variation.</title>
        <authorList>
            <person name="Lin R."/>
            <person name="Jiao Y."/>
            <person name="Sun X."/>
            <person name="Ling J."/>
            <person name="Xie B."/>
            <person name="Cheng X."/>
        </authorList>
    </citation>
    <scope>NUCLEOTIDE SEQUENCE</scope>
    <source>
        <strain evidence="8">HR02</strain>
    </source>
</reference>
<name>A0A9P8MTS7_9HYPO</name>
<dbReference type="AlphaFoldDB" id="A0A9P8MTS7"/>
<dbReference type="RefSeq" id="XP_044717797.1">
    <property type="nucleotide sequence ID" value="XM_044866910.1"/>
</dbReference>
<evidence type="ECO:0000256" key="4">
    <source>
        <dbReference type="ARBA" id="ARBA00022989"/>
    </source>
</evidence>
<dbReference type="OrthoDB" id="10262656at2759"/>
<accession>A0A9P8MTS7</accession>
<evidence type="ECO:0000256" key="5">
    <source>
        <dbReference type="ARBA" id="ARBA00023136"/>
    </source>
</evidence>
<dbReference type="Proteomes" id="UP000824596">
    <property type="component" value="Unassembled WGS sequence"/>
</dbReference>
<dbReference type="GO" id="GO:0016020">
    <property type="term" value="C:membrane"/>
    <property type="evidence" value="ECO:0007669"/>
    <property type="project" value="UniProtKB-SubCell"/>
</dbReference>
<dbReference type="EMBL" id="JAIZPD010000010">
    <property type="protein sequence ID" value="KAH0960284.1"/>
    <property type="molecule type" value="Genomic_DNA"/>
</dbReference>
<dbReference type="PANTHER" id="PTHR23504:SF15">
    <property type="entry name" value="MAJOR FACILITATOR SUPERFAMILY (MFS) PROFILE DOMAIN-CONTAINING PROTEIN"/>
    <property type="match status" value="1"/>
</dbReference>
<feature type="transmembrane region" description="Helical" evidence="6">
    <location>
        <begin position="141"/>
        <end position="162"/>
    </location>
</feature>
<dbReference type="InterPro" id="IPR011701">
    <property type="entry name" value="MFS"/>
</dbReference>
<evidence type="ECO:0000259" key="7">
    <source>
        <dbReference type="PROSITE" id="PS50850"/>
    </source>
</evidence>
<dbReference type="Gene3D" id="1.20.1250.20">
    <property type="entry name" value="MFS general substrate transporter like domains"/>
    <property type="match status" value="1"/>
</dbReference>
<keyword evidence="3 6" id="KW-0812">Transmembrane</keyword>
<keyword evidence="5 6" id="KW-0472">Membrane</keyword>
<keyword evidence="2" id="KW-0813">Transport</keyword>
<comment type="subcellular location">
    <subcellularLocation>
        <location evidence="1">Membrane</location>
        <topology evidence="1">Multi-pass membrane protein</topology>
    </subcellularLocation>
</comment>
<evidence type="ECO:0000256" key="6">
    <source>
        <dbReference type="SAM" id="Phobius"/>
    </source>
</evidence>
<dbReference type="PROSITE" id="PS50850">
    <property type="entry name" value="MFS"/>
    <property type="match status" value="1"/>
</dbReference>
<evidence type="ECO:0000256" key="2">
    <source>
        <dbReference type="ARBA" id="ARBA00022448"/>
    </source>
</evidence>
<dbReference type="InterPro" id="IPR020846">
    <property type="entry name" value="MFS_dom"/>
</dbReference>
<proteinExistence type="predicted"/>